<feature type="signal peptide" evidence="1">
    <location>
        <begin position="1"/>
        <end position="19"/>
    </location>
</feature>
<evidence type="ECO:0000259" key="2">
    <source>
        <dbReference type="Pfam" id="PF03713"/>
    </source>
</evidence>
<dbReference type="RefSeq" id="WP_055682901.1">
    <property type="nucleotide sequence ID" value="NZ_CANMUL010000001.1"/>
</dbReference>
<dbReference type="STRING" id="282197.SAMN04488517_102328"/>
<reference evidence="3 4" key="1">
    <citation type="submission" date="2015-07" db="EMBL/GenBank/DDBJ databases">
        <authorList>
            <person name="Noorani M."/>
        </authorList>
    </citation>
    <scope>NUCLEOTIDE SEQUENCE [LARGE SCALE GENOMIC DNA]</scope>
    <source>
        <strain evidence="3 4">CECT 5088</strain>
    </source>
</reference>
<gene>
    <name evidence="3" type="ORF">JAN5088_02281</name>
</gene>
<evidence type="ECO:0000313" key="4">
    <source>
        <dbReference type="Proteomes" id="UP000048908"/>
    </source>
</evidence>
<dbReference type="PANTHER" id="PTHR36933:SF1">
    <property type="entry name" value="SLL0788 PROTEIN"/>
    <property type="match status" value="1"/>
</dbReference>
<evidence type="ECO:0000313" key="3">
    <source>
        <dbReference type="EMBL" id="CTQ33499.1"/>
    </source>
</evidence>
<dbReference type="OrthoDB" id="517560at2"/>
<sequence length="109" mass="11922">MILRPMSFALAFLAAPVAAQDHSGMDHGTPDIYAPAMEIMMEGMMLEPTGDADVDFARGMIAHHEGAVAMARILLESGDDPEMRAMAEEVIAAQEQEIAFMQDWLARQD</sequence>
<keyword evidence="4" id="KW-1185">Reference proteome</keyword>
<dbReference type="AlphaFoldDB" id="A0A0M6XQR2"/>
<dbReference type="InterPro" id="IPR012347">
    <property type="entry name" value="Ferritin-like"/>
</dbReference>
<organism evidence="3 4">
    <name type="scientific">Jannaschia rubra</name>
    <dbReference type="NCBI Taxonomy" id="282197"/>
    <lineage>
        <taxon>Bacteria</taxon>
        <taxon>Pseudomonadati</taxon>
        <taxon>Pseudomonadota</taxon>
        <taxon>Alphaproteobacteria</taxon>
        <taxon>Rhodobacterales</taxon>
        <taxon>Roseobacteraceae</taxon>
        <taxon>Jannaschia</taxon>
    </lineage>
</organism>
<dbReference type="PANTHER" id="PTHR36933">
    <property type="entry name" value="SLL0788 PROTEIN"/>
    <property type="match status" value="1"/>
</dbReference>
<feature type="domain" description="DUF305" evidence="2">
    <location>
        <begin position="22"/>
        <end position="105"/>
    </location>
</feature>
<keyword evidence="1" id="KW-0732">Signal</keyword>
<dbReference type="Pfam" id="PF03713">
    <property type="entry name" value="DUF305"/>
    <property type="match status" value="1"/>
</dbReference>
<dbReference type="Proteomes" id="UP000048908">
    <property type="component" value="Unassembled WGS sequence"/>
</dbReference>
<proteinExistence type="predicted"/>
<dbReference type="EMBL" id="CXPG01000020">
    <property type="protein sequence ID" value="CTQ33499.1"/>
    <property type="molecule type" value="Genomic_DNA"/>
</dbReference>
<dbReference type="InterPro" id="IPR005183">
    <property type="entry name" value="DUF305_CopM-like"/>
</dbReference>
<evidence type="ECO:0000256" key="1">
    <source>
        <dbReference type="SAM" id="SignalP"/>
    </source>
</evidence>
<dbReference type="Gene3D" id="1.20.1260.10">
    <property type="match status" value="1"/>
</dbReference>
<feature type="chain" id="PRO_5005806977" description="DUF305 domain-containing protein" evidence="1">
    <location>
        <begin position="20"/>
        <end position="109"/>
    </location>
</feature>
<name>A0A0M6XQR2_9RHOB</name>
<protein>
    <recommendedName>
        <fullName evidence="2">DUF305 domain-containing protein</fullName>
    </recommendedName>
</protein>
<accession>A0A0M6XQR2</accession>